<gene>
    <name evidence="2" type="ORF">H114_00702</name>
</gene>
<organism evidence="2 3">
    <name type="scientific">Streptomyces gancidicus BKS 13-15</name>
    <dbReference type="NCBI Taxonomy" id="1284664"/>
    <lineage>
        <taxon>Bacteria</taxon>
        <taxon>Bacillati</taxon>
        <taxon>Actinomycetota</taxon>
        <taxon>Actinomycetes</taxon>
        <taxon>Kitasatosporales</taxon>
        <taxon>Streptomycetaceae</taxon>
        <taxon>Streptomyces</taxon>
        <taxon>Streptomyces pseudogriseolus group</taxon>
    </lineage>
</organism>
<dbReference type="Proteomes" id="UP000011732">
    <property type="component" value="Unassembled WGS sequence"/>
</dbReference>
<dbReference type="Gene3D" id="1.10.10.10">
    <property type="entry name" value="Winged helix-like DNA-binding domain superfamily/Winged helix DNA-binding domain"/>
    <property type="match status" value="1"/>
</dbReference>
<feature type="region of interest" description="Disordered" evidence="1">
    <location>
        <begin position="109"/>
        <end position="176"/>
    </location>
</feature>
<dbReference type="AlphaFoldDB" id="M3D3Z0"/>
<name>M3D3Z0_STREZ</name>
<dbReference type="SUPFAM" id="SSF46785">
    <property type="entry name" value="Winged helix' DNA-binding domain"/>
    <property type="match status" value="1"/>
</dbReference>
<keyword evidence="3" id="KW-1185">Reference proteome</keyword>
<sequence length="354" mass="38717">MSFEAFLWAANDAPVADVNEFAVLIQLAERADPDGCNAFPSVATVAERTRIHPRTVKRCLQCLEDRGLIARGDQRAAEYIRADRRPTVYDLLIPYEWFSNVDRINADRARRNMPPLTPAMRPDIPPAPEKKRRADAGQKRPKTERGDFESPRDEAPDGVTTSHGVTDSPERGDLQSDTGCLVVTRTCPENQPQEPVNHAGSSSGALFDVAGDDVPTADAAGGDEQQTEKVTAQTIVGEWLERCAKRPPQRITGQVAKVVKELLDERIDPDDVRRGMGAWMRSGKTAPSLIPGFVHEVMNAPAMTGVLATGGHAVQPAQFDRRPSTTDQRVRDALEAGRRLQARADAMRGQGASL</sequence>
<feature type="compositionally biased region" description="Basic and acidic residues" evidence="1">
    <location>
        <begin position="128"/>
        <end position="155"/>
    </location>
</feature>
<comment type="caution">
    <text evidence="2">The sequence shown here is derived from an EMBL/GenBank/DDBJ whole genome shotgun (WGS) entry which is preliminary data.</text>
</comment>
<dbReference type="InterPro" id="IPR036388">
    <property type="entry name" value="WH-like_DNA-bd_sf"/>
</dbReference>
<dbReference type="Pfam" id="PF13730">
    <property type="entry name" value="HTH_36"/>
    <property type="match status" value="1"/>
</dbReference>
<evidence type="ECO:0000313" key="3">
    <source>
        <dbReference type="Proteomes" id="UP000011732"/>
    </source>
</evidence>
<protein>
    <submittedName>
        <fullName evidence="2">Replication initiation protein</fullName>
    </submittedName>
</protein>
<dbReference type="EMBL" id="AOHP01000004">
    <property type="protein sequence ID" value="EMF31103.1"/>
    <property type="molecule type" value="Genomic_DNA"/>
</dbReference>
<evidence type="ECO:0000313" key="2">
    <source>
        <dbReference type="EMBL" id="EMF31103.1"/>
    </source>
</evidence>
<dbReference type="PATRIC" id="fig|1284664.3.peg.147"/>
<dbReference type="InterPro" id="IPR036390">
    <property type="entry name" value="WH_DNA-bd_sf"/>
</dbReference>
<accession>M3D3Z0</accession>
<reference evidence="2 3" key="1">
    <citation type="journal article" date="2013" name="Genome Announc.">
        <title>Draft Genome Sequence of Streptomyces gancidicus Strain BKS 13-15.</title>
        <authorList>
            <person name="Kumar S."/>
            <person name="Kaur N."/>
            <person name="Singh N.K."/>
            <person name="Raghava G.P."/>
            <person name="Mayilraj S."/>
        </authorList>
    </citation>
    <scope>NUCLEOTIDE SEQUENCE [LARGE SCALE GENOMIC DNA]</scope>
    <source>
        <strain evidence="2 3">BKS 13-15</strain>
    </source>
</reference>
<proteinExistence type="predicted"/>
<dbReference type="OrthoDB" id="4311187at2"/>
<evidence type="ECO:0000256" key="1">
    <source>
        <dbReference type="SAM" id="MobiDB-lite"/>
    </source>
</evidence>
<dbReference type="RefSeq" id="WP_006129708.1">
    <property type="nucleotide sequence ID" value="NZ_AOHP01000004.1"/>
</dbReference>